<organism evidence="5 6">
    <name type="scientific">Algoriphagus taiwanensis</name>
    <dbReference type="NCBI Taxonomy" id="1445656"/>
    <lineage>
        <taxon>Bacteria</taxon>
        <taxon>Pseudomonadati</taxon>
        <taxon>Bacteroidota</taxon>
        <taxon>Cytophagia</taxon>
        <taxon>Cytophagales</taxon>
        <taxon>Cyclobacteriaceae</taxon>
        <taxon>Algoriphagus</taxon>
    </lineage>
</organism>
<gene>
    <name evidence="5" type="ORF">Ataiwa_00180</name>
</gene>
<dbReference type="InterPro" id="IPR001926">
    <property type="entry name" value="TrpB-like_PALP"/>
</dbReference>
<evidence type="ECO:0000256" key="2">
    <source>
        <dbReference type="ARBA" id="ARBA00008639"/>
    </source>
</evidence>
<evidence type="ECO:0000256" key="3">
    <source>
        <dbReference type="ARBA" id="ARBA00022898"/>
    </source>
</evidence>
<keyword evidence="3" id="KW-0663">Pyridoxal phosphate</keyword>
<dbReference type="Gene3D" id="3.40.50.1100">
    <property type="match status" value="2"/>
</dbReference>
<sequence>MDSSYPPRIQHLYHELLEQKKLEMAMLRLDKVHPLVSGNKFFKLKYNLQQARNEGKSTVLTFGGAFSNHIHATAAASQMEGFKSIGIIRGEDTDSKNPTLAYAKEKGMELHFVDRNTYREKNTLPVIEDLKQKFGDFYLIPEGGTNQLAIQGTSEILSSETSAFTHLATPIGTGGTLLGLAASLLPYQTLLGISVLKGEFIRQELDNLAAHYQVQSKGQVQIETQFHFGGYAKWKSELIEFIRWFWKEFQVPLDPIYTGKMGYAIWEKIKNDEFPPHAKILLIHTGGLQGSQGFTHRTGIELPYSFKVK</sequence>
<keyword evidence="6" id="KW-1185">Reference proteome</keyword>
<evidence type="ECO:0000313" key="5">
    <source>
        <dbReference type="EMBL" id="GMQ31746.1"/>
    </source>
</evidence>
<dbReference type="Pfam" id="PF00291">
    <property type="entry name" value="PALP"/>
    <property type="match status" value="1"/>
</dbReference>
<accession>A0ABQ6PUW5</accession>
<comment type="caution">
    <text evidence="5">The sequence shown here is derived from an EMBL/GenBank/DDBJ whole genome shotgun (WGS) entry which is preliminary data.</text>
</comment>
<comment type="cofactor">
    <cofactor evidence="1">
        <name>pyridoxal 5'-phosphate</name>
        <dbReference type="ChEBI" id="CHEBI:597326"/>
    </cofactor>
</comment>
<evidence type="ECO:0000259" key="4">
    <source>
        <dbReference type="Pfam" id="PF00291"/>
    </source>
</evidence>
<dbReference type="RefSeq" id="WP_338226609.1">
    <property type="nucleotide sequence ID" value="NZ_BTPE01000001.1"/>
</dbReference>
<evidence type="ECO:0000313" key="6">
    <source>
        <dbReference type="Proteomes" id="UP001307705"/>
    </source>
</evidence>
<dbReference type="PANTHER" id="PTHR43780">
    <property type="entry name" value="1-AMINOCYCLOPROPANE-1-CARBOXYLATE DEAMINASE-RELATED"/>
    <property type="match status" value="1"/>
</dbReference>
<reference evidence="5 6" key="1">
    <citation type="submission" date="2023-08" db="EMBL/GenBank/DDBJ databases">
        <title>Draft genome sequence of Algoriphagus taiwanensis.</title>
        <authorList>
            <person name="Takatani N."/>
            <person name="Hosokawa M."/>
            <person name="Sawabe T."/>
        </authorList>
    </citation>
    <scope>NUCLEOTIDE SEQUENCE [LARGE SCALE GENOMIC DNA]</scope>
    <source>
        <strain evidence="5 6">JCM 19755</strain>
    </source>
</reference>
<dbReference type="Proteomes" id="UP001307705">
    <property type="component" value="Unassembled WGS sequence"/>
</dbReference>
<dbReference type="PIRSF" id="PIRSF006278">
    <property type="entry name" value="ACCD_DCysDesulf"/>
    <property type="match status" value="1"/>
</dbReference>
<proteinExistence type="inferred from homology"/>
<comment type="similarity">
    <text evidence="2">Belongs to the ACC deaminase/D-cysteine desulfhydrase family.</text>
</comment>
<dbReference type="InterPro" id="IPR036052">
    <property type="entry name" value="TrpB-like_PALP_sf"/>
</dbReference>
<dbReference type="InterPro" id="IPR027278">
    <property type="entry name" value="ACCD_DCysDesulf"/>
</dbReference>
<dbReference type="PANTHER" id="PTHR43780:SF2">
    <property type="entry name" value="1-AMINOCYCLOPROPANE-1-CARBOXYLATE DEAMINASE-RELATED"/>
    <property type="match status" value="1"/>
</dbReference>
<feature type="domain" description="Tryptophan synthase beta chain-like PALP" evidence="4">
    <location>
        <begin position="25"/>
        <end position="286"/>
    </location>
</feature>
<dbReference type="SUPFAM" id="SSF53686">
    <property type="entry name" value="Tryptophan synthase beta subunit-like PLP-dependent enzymes"/>
    <property type="match status" value="1"/>
</dbReference>
<evidence type="ECO:0000256" key="1">
    <source>
        <dbReference type="ARBA" id="ARBA00001933"/>
    </source>
</evidence>
<dbReference type="EMBL" id="BTPE01000001">
    <property type="protein sequence ID" value="GMQ31746.1"/>
    <property type="molecule type" value="Genomic_DNA"/>
</dbReference>
<name>A0ABQ6PUW5_9BACT</name>
<protein>
    <submittedName>
        <fullName evidence="5">Pyridoxal-phosphate dependent enzyme</fullName>
    </submittedName>
</protein>